<dbReference type="GO" id="GO:0007165">
    <property type="term" value="P:signal transduction"/>
    <property type="evidence" value="ECO:0007669"/>
    <property type="project" value="TreeGrafter"/>
</dbReference>
<feature type="binding site" evidence="7">
    <location>
        <position position="225"/>
    </location>
    <ligand>
        <name>Mg(2+)</name>
        <dbReference type="ChEBI" id="CHEBI:18420"/>
        <label>1</label>
        <note>catalytic</note>
    </ligand>
</feature>
<evidence type="ECO:0000313" key="9">
    <source>
        <dbReference type="EMBL" id="CCI48441.1"/>
    </source>
</evidence>
<evidence type="ECO:0000256" key="1">
    <source>
        <dbReference type="ARBA" id="ARBA00001033"/>
    </source>
</evidence>
<evidence type="ECO:0000256" key="2">
    <source>
        <dbReference type="ARBA" id="ARBA00001946"/>
    </source>
</evidence>
<dbReference type="GO" id="GO:0046872">
    <property type="term" value="F:metal ion binding"/>
    <property type="evidence" value="ECO:0007669"/>
    <property type="project" value="UniProtKB-KW"/>
</dbReference>
<dbReference type="OrthoDB" id="10254945at2759"/>
<comment type="cofactor">
    <cofactor evidence="2 7 8">
        <name>Mg(2+)</name>
        <dbReference type="ChEBI" id="CHEBI:18420"/>
    </cofactor>
</comment>
<evidence type="ECO:0000256" key="4">
    <source>
        <dbReference type="ARBA" id="ARBA00022723"/>
    </source>
</evidence>
<feature type="binding site" evidence="7">
    <location>
        <position position="100"/>
    </location>
    <ligand>
        <name>Mg(2+)</name>
        <dbReference type="ChEBI" id="CHEBI:18420"/>
        <label>1</label>
        <note>catalytic</note>
    </ligand>
</feature>
<dbReference type="AlphaFoldDB" id="A0A024GNU9"/>
<comment type="pathway">
    <text evidence="8">Polyol metabolism; myo-inositol biosynthesis; myo-inositol from D-glucose 6-phosphate: step 2/2.</text>
</comment>
<feature type="binding site" evidence="7">
    <location>
        <position position="71"/>
    </location>
    <ligand>
        <name>Mg(2+)</name>
        <dbReference type="ChEBI" id="CHEBI:18420"/>
        <label>1</label>
        <note>catalytic</note>
    </ligand>
</feature>
<protein>
    <recommendedName>
        <fullName evidence="8">Inositol-1-monophosphatase</fullName>
        <ecNumber evidence="8">3.1.3.25</ecNumber>
    </recommendedName>
</protein>
<keyword evidence="10" id="KW-1185">Reference proteome</keyword>
<evidence type="ECO:0000256" key="6">
    <source>
        <dbReference type="ARBA" id="ARBA00022842"/>
    </source>
</evidence>
<dbReference type="Proteomes" id="UP000053237">
    <property type="component" value="Unassembled WGS sequence"/>
</dbReference>
<sequence length="282" mass="30660">MSQNAIDAMLSTAIHAAKEAGNIMRLNLTSSTIEKEKSSKDDLVTIIDQQCQNIIAKAIQTAFPLHDFLGEEDVEPGSDASEKAFREFESKEWLWIVDPIDGTTNFVHHRPSSVVSIALANRGMVMLGVIYDPYRDEMFSACRGQGSFLNGKAISVSSEKLFSEALIGFGIGTKESVRVPMLECVTKFASQCRGIRLQGASALELAWVACGRQTAFYELDLNSWDIAAGTLLVQEAGGNITDGIGASFALHMRHIAASNGASDVHDTLIRLIQEANAHKVRI</sequence>
<dbReference type="PANTHER" id="PTHR20854">
    <property type="entry name" value="INOSITOL MONOPHOSPHATASE"/>
    <property type="match status" value="1"/>
</dbReference>
<dbReference type="Pfam" id="PF00459">
    <property type="entry name" value="Inositol_P"/>
    <property type="match status" value="1"/>
</dbReference>
<comment type="catalytic activity">
    <reaction evidence="1 8">
        <text>a myo-inositol phosphate + H2O = myo-inositol + phosphate</text>
        <dbReference type="Rhea" id="RHEA:24056"/>
        <dbReference type="ChEBI" id="CHEBI:15377"/>
        <dbReference type="ChEBI" id="CHEBI:17268"/>
        <dbReference type="ChEBI" id="CHEBI:43474"/>
        <dbReference type="ChEBI" id="CHEBI:84139"/>
        <dbReference type="EC" id="3.1.3.25"/>
    </reaction>
</comment>
<dbReference type="PROSITE" id="PS00629">
    <property type="entry name" value="IMP_1"/>
    <property type="match status" value="1"/>
</dbReference>
<dbReference type="CDD" id="cd01639">
    <property type="entry name" value="IMPase"/>
    <property type="match status" value="1"/>
</dbReference>
<proteinExistence type="inferred from homology"/>
<feature type="binding site" evidence="7">
    <location>
        <position position="101"/>
    </location>
    <ligand>
        <name>Mg(2+)</name>
        <dbReference type="ChEBI" id="CHEBI:18420"/>
        <label>1</label>
        <note>catalytic</note>
    </ligand>
</feature>
<evidence type="ECO:0000256" key="5">
    <source>
        <dbReference type="ARBA" id="ARBA00022801"/>
    </source>
</evidence>
<name>A0A024GNU9_9STRA</name>
<dbReference type="InterPro" id="IPR020550">
    <property type="entry name" value="Inositol_monophosphatase_CS"/>
</dbReference>
<dbReference type="GO" id="GO:0046854">
    <property type="term" value="P:phosphatidylinositol phosphate biosynthetic process"/>
    <property type="evidence" value="ECO:0007669"/>
    <property type="project" value="InterPro"/>
</dbReference>
<reference evidence="9 10" key="1">
    <citation type="submission" date="2012-05" db="EMBL/GenBank/DDBJ databases">
        <title>Recombination and specialization in a pathogen metapopulation.</title>
        <authorList>
            <person name="Gardiner A."/>
            <person name="Kemen E."/>
            <person name="Schultz-Larsen T."/>
            <person name="MacLean D."/>
            <person name="Van Oosterhout C."/>
            <person name="Jones J.D.G."/>
        </authorList>
    </citation>
    <scope>NUCLEOTIDE SEQUENCE [LARGE SCALE GENOMIC DNA]</scope>
    <source>
        <strain evidence="9 10">Ac Nc2</strain>
    </source>
</reference>
<dbReference type="GO" id="GO:0008934">
    <property type="term" value="F:inositol monophosphate 1-phosphatase activity"/>
    <property type="evidence" value="ECO:0007669"/>
    <property type="project" value="InterPro"/>
</dbReference>
<organism evidence="9 10">
    <name type="scientific">Albugo candida</name>
    <dbReference type="NCBI Taxonomy" id="65357"/>
    <lineage>
        <taxon>Eukaryota</taxon>
        <taxon>Sar</taxon>
        <taxon>Stramenopiles</taxon>
        <taxon>Oomycota</taxon>
        <taxon>Peronosporomycetes</taxon>
        <taxon>Albuginales</taxon>
        <taxon>Albuginaceae</taxon>
        <taxon>Albugo</taxon>
    </lineage>
</organism>
<feature type="binding site" evidence="7">
    <location>
        <position position="98"/>
    </location>
    <ligand>
        <name>Mg(2+)</name>
        <dbReference type="ChEBI" id="CHEBI:18420"/>
        <label>1</label>
        <note>catalytic</note>
    </ligand>
</feature>
<keyword evidence="5 8" id="KW-0378">Hydrolase</keyword>
<comment type="similarity">
    <text evidence="3 8">Belongs to the inositol monophosphatase superfamily.</text>
</comment>
<keyword evidence="4 7" id="KW-0479">Metal-binding</keyword>
<dbReference type="STRING" id="65357.A0A024GNU9"/>
<evidence type="ECO:0000256" key="7">
    <source>
        <dbReference type="PIRSR" id="PIRSR600760-2"/>
    </source>
</evidence>
<evidence type="ECO:0000256" key="3">
    <source>
        <dbReference type="ARBA" id="ARBA00009759"/>
    </source>
</evidence>
<evidence type="ECO:0000313" key="10">
    <source>
        <dbReference type="Proteomes" id="UP000053237"/>
    </source>
</evidence>
<dbReference type="InterPro" id="IPR020583">
    <property type="entry name" value="Inositol_monoP_metal-BS"/>
</dbReference>
<dbReference type="EMBL" id="CAIX01000226">
    <property type="protein sequence ID" value="CCI48441.1"/>
    <property type="molecule type" value="Genomic_DNA"/>
</dbReference>
<dbReference type="UniPathway" id="UPA00823">
    <property type="reaction ID" value="UER00788"/>
</dbReference>
<dbReference type="SUPFAM" id="SSF56655">
    <property type="entry name" value="Carbohydrate phosphatase"/>
    <property type="match status" value="1"/>
</dbReference>
<dbReference type="InParanoid" id="A0A024GNU9"/>
<dbReference type="EC" id="3.1.3.25" evidence="8"/>
<dbReference type="Gene3D" id="3.40.190.80">
    <property type="match status" value="1"/>
</dbReference>
<accession>A0A024GNU9</accession>
<gene>
    <name evidence="9" type="ORF">BN9_095710</name>
</gene>
<dbReference type="GO" id="GO:0006021">
    <property type="term" value="P:inositol biosynthetic process"/>
    <property type="evidence" value="ECO:0007669"/>
    <property type="project" value="UniProtKB-UniPathway"/>
</dbReference>
<dbReference type="PROSITE" id="PS00630">
    <property type="entry name" value="IMP_2"/>
    <property type="match status" value="1"/>
</dbReference>
<dbReference type="PANTHER" id="PTHR20854:SF4">
    <property type="entry name" value="INOSITOL-1-MONOPHOSPHATASE-RELATED"/>
    <property type="match status" value="1"/>
</dbReference>
<dbReference type="FunFam" id="3.30.540.10:FF:000013">
    <property type="entry name" value="Inositol-1-monophosphatase"/>
    <property type="match status" value="1"/>
</dbReference>
<keyword evidence="6 7" id="KW-0460">Magnesium</keyword>
<comment type="caution">
    <text evidence="9">The sequence shown here is derived from an EMBL/GenBank/DDBJ whole genome shotgun (WGS) entry which is preliminary data.</text>
</comment>
<dbReference type="Gene3D" id="3.30.540.10">
    <property type="entry name" value="Fructose-1,6-Bisphosphatase, subunit A, domain 1"/>
    <property type="match status" value="1"/>
</dbReference>
<dbReference type="InterPro" id="IPR000760">
    <property type="entry name" value="Inositol_monophosphatase-like"/>
</dbReference>
<dbReference type="PRINTS" id="PR00377">
    <property type="entry name" value="IMPHPHTASES"/>
</dbReference>
<dbReference type="InterPro" id="IPR033942">
    <property type="entry name" value="IMPase"/>
</dbReference>
<evidence type="ECO:0000256" key="8">
    <source>
        <dbReference type="RuleBase" id="RU364068"/>
    </source>
</evidence>